<protein>
    <submittedName>
        <fullName evidence="1">Uncharacterized protein</fullName>
    </submittedName>
</protein>
<dbReference type="GeneID" id="66052578"/>
<accession>A0A2K3E427</accession>
<gene>
    <name evidence="1" type="ORF">CHLRE_02g142604v5</name>
</gene>
<keyword evidence="2" id="KW-1185">Reference proteome</keyword>
<proteinExistence type="predicted"/>
<dbReference type="RefSeq" id="XP_042927800.1">
    <property type="nucleotide sequence ID" value="XM_043060170.1"/>
</dbReference>
<reference evidence="1 2" key="1">
    <citation type="journal article" date="2007" name="Science">
        <title>The Chlamydomonas genome reveals the evolution of key animal and plant functions.</title>
        <authorList>
            <person name="Merchant S.S."/>
            <person name="Prochnik S.E."/>
            <person name="Vallon O."/>
            <person name="Harris E.H."/>
            <person name="Karpowicz S.J."/>
            <person name="Witman G.B."/>
            <person name="Terry A."/>
            <person name="Salamov A."/>
            <person name="Fritz-Laylin L.K."/>
            <person name="Marechal-Drouard L."/>
            <person name="Marshall W.F."/>
            <person name="Qu L.H."/>
            <person name="Nelson D.R."/>
            <person name="Sanderfoot A.A."/>
            <person name="Spalding M.H."/>
            <person name="Kapitonov V.V."/>
            <person name="Ren Q."/>
            <person name="Ferris P."/>
            <person name="Lindquist E."/>
            <person name="Shapiro H."/>
            <person name="Lucas S.M."/>
            <person name="Grimwood J."/>
            <person name="Schmutz J."/>
            <person name="Cardol P."/>
            <person name="Cerutti H."/>
            <person name="Chanfreau G."/>
            <person name="Chen C.L."/>
            <person name="Cognat V."/>
            <person name="Croft M.T."/>
            <person name="Dent R."/>
            <person name="Dutcher S."/>
            <person name="Fernandez E."/>
            <person name="Fukuzawa H."/>
            <person name="Gonzalez-Ballester D."/>
            <person name="Gonzalez-Halphen D."/>
            <person name="Hallmann A."/>
            <person name="Hanikenne M."/>
            <person name="Hippler M."/>
            <person name="Inwood W."/>
            <person name="Jabbari K."/>
            <person name="Kalanon M."/>
            <person name="Kuras R."/>
            <person name="Lefebvre P.A."/>
            <person name="Lemaire S.D."/>
            <person name="Lobanov A.V."/>
            <person name="Lohr M."/>
            <person name="Manuell A."/>
            <person name="Meier I."/>
            <person name="Mets L."/>
            <person name="Mittag M."/>
            <person name="Mittelmeier T."/>
            <person name="Moroney J.V."/>
            <person name="Moseley J."/>
            <person name="Napoli C."/>
            <person name="Nedelcu A.M."/>
            <person name="Niyogi K."/>
            <person name="Novoselov S.V."/>
            <person name="Paulsen I.T."/>
            <person name="Pazour G."/>
            <person name="Purton S."/>
            <person name="Ral J.P."/>
            <person name="Riano-Pachon D.M."/>
            <person name="Riekhof W."/>
            <person name="Rymarquis L."/>
            <person name="Schroda M."/>
            <person name="Stern D."/>
            <person name="Umen J."/>
            <person name="Willows R."/>
            <person name="Wilson N."/>
            <person name="Zimmer S.L."/>
            <person name="Allmer J."/>
            <person name="Balk J."/>
            <person name="Bisova K."/>
            <person name="Chen C.J."/>
            <person name="Elias M."/>
            <person name="Gendler K."/>
            <person name="Hauser C."/>
            <person name="Lamb M.R."/>
            <person name="Ledford H."/>
            <person name="Long J.C."/>
            <person name="Minagawa J."/>
            <person name="Page M.D."/>
            <person name="Pan J."/>
            <person name="Pootakham W."/>
            <person name="Roje S."/>
            <person name="Rose A."/>
            <person name="Stahlberg E."/>
            <person name="Terauchi A.M."/>
            <person name="Yang P."/>
            <person name="Ball S."/>
            <person name="Bowler C."/>
            <person name="Dieckmann C.L."/>
            <person name="Gladyshev V.N."/>
            <person name="Green P."/>
            <person name="Jorgensen R."/>
            <person name="Mayfield S."/>
            <person name="Mueller-Roeber B."/>
            <person name="Rajamani S."/>
            <person name="Sayre R.T."/>
            <person name="Brokstein P."/>
            <person name="Dubchak I."/>
            <person name="Goodstein D."/>
            <person name="Hornick L."/>
            <person name="Huang Y.W."/>
            <person name="Jhaveri J."/>
            <person name="Luo Y."/>
            <person name="Martinez D."/>
            <person name="Ngau W.C."/>
            <person name="Otillar B."/>
            <person name="Poliakov A."/>
            <person name="Porter A."/>
            <person name="Szajkowski L."/>
            <person name="Werner G."/>
            <person name="Zhou K."/>
            <person name="Grigoriev I.V."/>
            <person name="Rokhsar D.S."/>
            <person name="Grossman A.R."/>
        </authorList>
    </citation>
    <scope>NUCLEOTIDE SEQUENCE [LARGE SCALE GENOMIC DNA]</scope>
    <source>
        <strain evidence="2">CC-503</strain>
    </source>
</reference>
<dbReference type="Gramene" id="PNW87532">
    <property type="protein sequence ID" value="PNW87532"/>
    <property type="gene ID" value="CHLRE_02g142604v5"/>
</dbReference>
<evidence type="ECO:0000313" key="2">
    <source>
        <dbReference type="Proteomes" id="UP000006906"/>
    </source>
</evidence>
<organism evidence="1 2">
    <name type="scientific">Chlamydomonas reinhardtii</name>
    <name type="common">Chlamydomonas smithii</name>
    <dbReference type="NCBI Taxonomy" id="3055"/>
    <lineage>
        <taxon>Eukaryota</taxon>
        <taxon>Viridiplantae</taxon>
        <taxon>Chlorophyta</taxon>
        <taxon>core chlorophytes</taxon>
        <taxon>Chlorophyceae</taxon>
        <taxon>CS clade</taxon>
        <taxon>Chlamydomonadales</taxon>
        <taxon>Chlamydomonadaceae</taxon>
        <taxon>Chlamydomonas</taxon>
    </lineage>
</organism>
<dbReference type="EMBL" id="CM008963">
    <property type="protein sequence ID" value="PNW87532.1"/>
    <property type="molecule type" value="Genomic_DNA"/>
</dbReference>
<sequence>MKSASTKCASAVEVTRRGTGILFVYDRALLYQSMRQPPWVVQEQGVSALYSWKMG</sequence>
<dbReference type="KEGG" id="cre:CHLRE_02g142604v5"/>
<dbReference type="AlphaFoldDB" id="A0A2K3E427"/>
<dbReference type="Proteomes" id="UP000006906">
    <property type="component" value="Chromosome 2"/>
</dbReference>
<evidence type="ECO:0000313" key="1">
    <source>
        <dbReference type="EMBL" id="PNW87532.1"/>
    </source>
</evidence>
<dbReference type="InParanoid" id="A0A2K3E427"/>
<name>A0A2K3E427_CHLRE</name>